<dbReference type="InterPro" id="IPR032675">
    <property type="entry name" value="LRR_dom_sf"/>
</dbReference>
<dbReference type="Pfam" id="PF14580">
    <property type="entry name" value="LRR_9"/>
    <property type="match status" value="1"/>
</dbReference>
<dbReference type="OrthoDB" id="2160613at2759"/>
<evidence type="ECO:0000256" key="1">
    <source>
        <dbReference type="ARBA" id="ARBA00022614"/>
    </source>
</evidence>
<keyword evidence="2" id="KW-0677">Repeat</keyword>
<dbReference type="GO" id="GO:0042393">
    <property type="term" value="F:histone binding"/>
    <property type="evidence" value="ECO:0007669"/>
    <property type="project" value="TreeGrafter"/>
</dbReference>
<dbReference type="InterPro" id="IPR001611">
    <property type="entry name" value="Leu-rich_rpt"/>
</dbReference>
<dbReference type="WBParaSite" id="ASIM_0001022301-mRNA-1">
    <property type="protein sequence ID" value="ASIM_0001022301-mRNA-1"/>
    <property type="gene ID" value="ASIM_0001022301"/>
</dbReference>
<comment type="similarity">
    <text evidence="3">Belongs to the ANP32 family.</text>
</comment>
<dbReference type="GO" id="GO:0005634">
    <property type="term" value="C:nucleus"/>
    <property type="evidence" value="ECO:0007669"/>
    <property type="project" value="TreeGrafter"/>
</dbReference>
<dbReference type="FunFam" id="3.80.10.10:FF:000131">
    <property type="entry name" value="acidic leucine-rich nuclear phosphoprotein 32-related protein-like"/>
    <property type="match status" value="1"/>
</dbReference>
<evidence type="ECO:0000313" key="7">
    <source>
        <dbReference type="WBParaSite" id="ASIM_0001022301-mRNA-1"/>
    </source>
</evidence>
<dbReference type="AlphaFoldDB" id="A0A0M3JR85"/>
<dbReference type="EMBL" id="UYRR01030978">
    <property type="protein sequence ID" value="VDK42098.1"/>
    <property type="molecule type" value="Genomic_DNA"/>
</dbReference>
<evidence type="ECO:0000256" key="2">
    <source>
        <dbReference type="ARBA" id="ARBA00022737"/>
    </source>
</evidence>
<name>A0A0M3JR85_ANISI</name>
<keyword evidence="1" id="KW-0433">Leucine-rich repeat</keyword>
<accession>A0A0M3JR85</accession>
<proteinExistence type="inferred from homology"/>
<reference evidence="5 6" key="2">
    <citation type="submission" date="2018-11" db="EMBL/GenBank/DDBJ databases">
        <authorList>
            <consortium name="Pathogen Informatics"/>
        </authorList>
    </citation>
    <scope>NUCLEOTIDE SEQUENCE [LARGE SCALE GENOMIC DNA]</scope>
</reference>
<evidence type="ECO:0000313" key="6">
    <source>
        <dbReference type="Proteomes" id="UP000267096"/>
    </source>
</evidence>
<feature type="compositionally biased region" description="Acidic residues" evidence="4">
    <location>
        <begin position="189"/>
        <end position="214"/>
    </location>
</feature>
<reference evidence="7" key="1">
    <citation type="submission" date="2017-02" db="UniProtKB">
        <authorList>
            <consortium name="WormBaseParasite"/>
        </authorList>
    </citation>
    <scope>IDENTIFICATION</scope>
</reference>
<evidence type="ECO:0000313" key="5">
    <source>
        <dbReference type="EMBL" id="VDK42098.1"/>
    </source>
</evidence>
<dbReference type="SUPFAM" id="SSF52058">
    <property type="entry name" value="L domain-like"/>
    <property type="match status" value="1"/>
</dbReference>
<evidence type="ECO:0000256" key="4">
    <source>
        <dbReference type="SAM" id="MobiDB-lite"/>
    </source>
</evidence>
<organism evidence="7">
    <name type="scientific">Anisakis simplex</name>
    <name type="common">Herring worm</name>
    <dbReference type="NCBI Taxonomy" id="6269"/>
    <lineage>
        <taxon>Eukaryota</taxon>
        <taxon>Metazoa</taxon>
        <taxon>Ecdysozoa</taxon>
        <taxon>Nematoda</taxon>
        <taxon>Chromadorea</taxon>
        <taxon>Rhabditida</taxon>
        <taxon>Spirurina</taxon>
        <taxon>Ascaridomorpha</taxon>
        <taxon>Ascaridoidea</taxon>
        <taxon>Anisakidae</taxon>
        <taxon>Anisakis</taxon>
        <taxon>Anisakis simplex complex</taxon>
    </lineage>
</organism>
<sequence>MENRIELELRGRRPSEVHELYLDNCRATSIAGLNEEFTSLQTLSMINVGLTSLKGLPALNSLKRLEVSDNRIAGGLEVLHGCPNLTHLVLSGNKIADIQSLAPLTELKNLISLDLFNCDVSHADNYRADVFKALPNLKYLDGFDENDEEIESDDDDNDLGDGDEDSEEDQGDEEDSEVGLDYLQSSNVVEDEDETEDFTPAEGDEEQSDEEDEDGNRGTKRKHDDEED</sequence>
<dbReference type="PANTHER" id="PTHR11375:SF0">
    <property type="entry name" value="ACIDIC LEUCINE-RICH NUCLEAR PHOSPHOPROTEIN 32 FAMILY MEMBER A"/>
    <property type="match status" value="1"/>
</dbReference>
<feature type="region of interest" description="Disordered" evidence="4">
    <location>
        <begin position="147"/>
        <end position="228"/>
    </location>
</feature>
<evidence type="ECO:0000256" key="3">
    <source>
        <dbReference type="ARBA" id="ARBA00025777"/>
    </source>
</evidence>
<feature type="compositionally biased region" description="Acidic residues" evidence="4">
    <location>
        <begin position="147"/>
        <end position="178"/>
    </location>
</feature>
<keyword evidence="6" id="KW-1185">Reference proteome</keyword>
<gene>
    <name evidence="5" type="ORF">ASIM_LOCUS9954</name>
</gene>
<protein>
    <submittedName>
        <fullName evidence="5 7">Uncharacterized protein</fullName>
    </submittedName>
</protein>
<dbReference type="Proteomes" id="UP000267096">
    <property type="component" value="Unassembled WGS sequence"/>
</dbReference>
<dbReference type="PANTHER" id="PTHR11375">
    <property type="entry name" value="ACIDIC LEUCINE-RICH NUCLEAR PHOSPHOPROTEIN 32"/>
    <property type="match status" value="1"/>
</dbReference>
<dbReference type="InterPro" id="IPR045081">
    <property type="entry name" value="AN32"/>
</dbReference>
<dbReference type="PROSITE" id="PS51450">
    <property type="entry name" value="LRR"/>
    <property type="match status" value="1"/>
</dbReference>
<dbReference type="Gene3D" id="3.80.10.10">
    <property type="entry name" value="Ribonuclease Inhibitor"/>
    <property type="match status" value="1"/>
</dbReference>